<reference evidence="1 2" key="1">
    <citation type="submission" date="2018-09" db="EMBL/GenBank/DDBJ databases">
        <authorList>
            <person name="Tagini F."/>
        </authorList>
    </citation>
    <scope>NUCLEOTIDE SEQUENCE [LARGE SCALE GENOMIC DNA]</scope>
    <source>
        <strain evidence="1 2">MK13</strain>
    </source>
</reference>
<accession>A0A498Q9F3</accession>
<dbReference type="Proteomes" id="UP000267289">
    <property type="component" value="Unassembled WGS sequence"/>
</dbReference>
<dbReference type="EMBL" id="UPHQ01000226">
    <property type="protein sequence ID" value="VBA42908.1"/>
    <property type="molecule type" value="Genomic_DNA"/>
</dbReference>
<gene>
    <name evidence="1" type="ORF">LAUMK13_04267</name>
</gene>
<name>A0A498Q9F3_9MYCO</name>
<protein>
    <submittedName>
        <fullName evidence="1">Uncharacterized protein</fullName>
    </submittedName>
</protein>
<sequence>MAVTGVLDLADARAKLERAKELHAQLDAAISTWIDGGGVEAQSRRSDQFVCYKGFAKVNALPSINLALRAGEVLHALRSALDYTAFQIYLAGGGAPNGEGAHMVEFPIVDDPAKWDSTVKRKVPGAWPAAVKALRAVQQFKQPPPPSGLPPIAPLLTRLRILGGTDKHRNLSLVATGAWSASAISPAIQPWYKVDIRIYMPGPLLPLEPGKKVVVSQVAAHPAGPHHHPDDTYTWASGIQLEKPAPPELKFGFRANDGTEINTRELPTVIDLVESIVQRFAVLPGP</sequence>
<evidence type="ECO:0000313" key="1">
    <source>
        <dbReference type="EMBL" id="VBA42908.1"/>
    </source>
</evidence>
<evidence type="ECO:0000313" key="2">
    <source>
        <dbReference type="Proteomes" id="UP000267289"/>
    </source>
</evidence>
<dbReference type="RefSeq" id="WP_075541591.1">
    <property type="nucleotide sequence ID" value="NZ_UPHQ01000226.1"/>
</dbReference>
<keyword evidence="2" id="KW-1185">Reference proteome</keyword>
<proteinExistence type="predicted"/>
<dbReference type="OrthoDB" id="4762310at2"/>
<dbReference type="AlphaFoldDB" id="A0A498Q9F3"/>
<organism evidence="1 2">
    <name type="scientific">Mycobacterium innocens</name>
    <dbReference type="NCBI Taxonomy" id="2341083"/>
    <lineage>
        <taxon>Bacteria</taxon>
        <taxon>Bacillati</taxon>
        <taxon>Actinomycetota</taxon>
        <taxon>Actinomycetes</taxon>
        <taxon>Mycobacteriales</taxon>
        <taxon>Mycobacteriaceae</taxon>
        <taxon>Mycobacterium</taxon>
    </lineage>
</organism>